<evidence type="ECO:0000259" key="2">
    <source>
        <dbReference type="Pfam" id="PF03781"/>
    </source>
</evidence>
<dbReference type="InterPro" id="IPR005532">
    <property type="entry name" value="SUMF_dom"/>
</dbReference>
<dbReference type="PANTHER" id="PTHR23150:SF19">
    <property type="entry name" value="FORMYLGLYCINE-GENERATING ENZYME"/>
    <property type="match status" value="1"/>
</dbReference>
<dbReference type="InterPro" id="IPR051043">
    <property type="entry name" value="Sulfatase_Mod_Factor_Kinase"/>
</dbReference>
<dbReference type="SUPFAM" id="SSF56436">
    <property type="entry name" value="C-type lectin-like"/>
    <property type="match status" value="1"/>
</dbReference>
<dbReference type="Pfam" id="PF03781">
    <property type="entry name" value="FGE-sulfatase"/>
    <property type="match status" value="1"/>
</dbReference>
<organism evidence="3 4">
    <name type="scientific">Treponema bryantii</name>
    <dbReference type="NCBI Taxonomy" id="163"/>
    <lineage>
        <taxon>Bacteria</taxon>
        <taxon>Pseudomonadati</taxon>
        <taxon>Spirochaetota</taxon>
        <taxon>Spirochaetia</taxon>
        <taxon>Spirochaetales</taxon>
        <taxon>Treponemataceae</taxon>
        <taxon>Treponema</taxon>
    </lineage>
</organism>
<gene>
    <name evidence="3" type="ORF">SAMN04487977_10957</name>
</gene>
<dbReference type="GO" id="GO:0120147">
    <property type="term" value="F:formylglycine-generating oxidase activity"/>
    <property type="evidence" value="ECO:0007669"/>
    <property type="project" value="TreeGrafter"/>
</dbReference>
<dbReference type="InterPro" id="IPR016187">
    <property type="entry name" value="CTDL_fold"/>
</dbReference>
<dbReference type="Gene3D" id="3.90.1580.10">
    <property type="entry name" value="paralog of FGE (formylglycine-generating enzyme)"/>
    <property type="match status" value="1"/>
</dbReference>
<accession>A0A1H9IBT2</accession>
<dbReference type="OrthoDB" id="9812707at2"/>
<keyword evidence="4" id="KW-1185">Reference proteome</keyword>
<protein>
    <submittedName>
        <fullName evidence="3">Formylglycine-generating enzyme, required for sulfatase activity, contains SUMF1/FGE domain</fullName>
    </submittedName>
</protein>
<dbReference type="PANTHER" id="PTHR23150">
    <property type="entry name" value="SULFATASE MODIFYING FACTOR 1, 2"/>
    <property type="match status" value="1"/>
</dbReference>
<dbReference type="InterPro" id="IPR042095">
    <property type="entry name" value="SUMF_sf"/>
</dbReference>
<dbReference type="RefSeq" id="WP_074644828.1">
    <property type="nucleotide sequence ID" value="NZ_FOFU01000009.1"/>
</dbReference>
<sequence length="542" mass="60039">MCLTNTRKLIKRIALTLFITMVACSSLSAKSKSKPKNELVKEEDGFYYGYGKGSSLEDSIAIAKKDLLENALTAMVRVSDPAAKKITVGEEVVDERLGNIKPFSQSKSGDNVVYRIKEVDWTKNETAFQKKLRDTLVSDYNKLISSRDVAVKFELAASILSTLEKKGETNLLTYQDGATELLSRKVENICKTIAEGFEVSFSVKDCILSENPEIEITVKDNAGTPVSGLKLKTVWAAPYVSVLSEESTLEEVVSFVKTDSTGTAKIDFPLSEEYLNCVLDLTITTSFGAEKFVSPQMRAIDNISSVDARYFVASDINQTYSFANVEGGEFNVGALGHDAKAAKKEAAHTVTLEAFDIAVAPVTNYQYALYLYLTRNEDTPEYFVNSDYNNPNQPVIGVSLEDAENYAAWLSTQINATLRLPTDDEWEVAARAGAEFIYPWGDDDPSKGKKANYKGNGKYKYTSPVGAFETGINAWGLMDMSGNVWEWTTSMRNLPEDSEMRTVKGGSWMDGANDLRISNYKNIDKTQKYPDVGFRLVKEVSK</sequence>
<proteinExistence type="predicted"/>
<feature type="domain" description="Sulfatase-modifying factor enzyme-like" evidence="2">
    <location>
        <begin position="324"/>
        <end position="538"/>
    </location>
</feature>
<dbReference type="AlphaFoldDB" id="A0A1H9IBT2"/>
<dbReference type="Proteomes" id="UP000182360">
    <property type="component" value="Unassembled WGS sequence"/>
</dbReference>
<evidence type="ECO:0000313" key="3">
    <source>
        <dbReference type="EMBL" id="SEQ72010.1"/>
    </source>
</evidence>
<evidence type="ECO:0000313" key="4">
    <source>
        <dbReference type="Proteomes" id="UP000182360"/>
    </source>
</evidence>
<dbReference type="EMBL" id="FOFU01000009">
    <property type="protein sequence ID" value="SEQ72010.1"/>
    <property type="molecule type" value="Genomic_DNA"/>
</dbReference>
<name>A0A1H9IBT2_9SPIR</name>
<dbReference type="PROSITE" id="PS51257">
    <property type="entry name" value="PROKAR_LIPOPROTEIN"/>
    <property type="match status" value="1"/>
</dbReference>
<keyword evidence="1" id="KW-0732">Signal</keyword>
<feature type="signal peptide" evidence="1">
    <location>
        <begin position="1"/>
        <end position="29"/>
    </location>
</feature>
<reference evidence="3 4" key="1">
    <citation type="submission" date="2016-10" db="EMBL/GenBank/DDBJ databases">
        <authorList>
            <person name="de Groot N.N."/>
        </authorList>
    </citation>
    <scope>NUCLEOTIDE SEQUENCE [LARGE SCALE GENOMIC DNA]</scope>
    <source>
        <strain evidence="3 4">B25</strain>
    </source>
</reference>
<evidence type="ECO:0000256" key="1">
    <source>
        <dbReference type="SAM" id="SignalP"/>
    </source>
</evidence>
<feature type="chain" id="PRO_5010278461" evidence="1">
    <location>
        <begin position="30"/>
        <end position="542"/>
    </location>
</feature>